<accession>A0A550BUG0</accession>
<sequence>MPHVSLDTAAGPVDMQFFIATPADNDAQRIDPSRPTVLLIHSVFIGAEIFVEQFTDPALRQCNLVAPMLRAHGTTRGPPLEESYTHQAIAEDVALFMRALQLPACHVVGLAIGANVAMELAVTHPDLVASLTLCSPLALEEPEGNIQARKEIINYWEDAFRSQIPDVPLIQDALYGSEQMTFSNRYSDVHSVRAVTKSSIDYASSNWAPEPEKLMNASVSVNRWHTARPRSGSAAWRTFFGQIRQPMQIIHFDDDVPYPLPVREEIINEFRAAGKEVPMQQVQGTCYGVLVSASDVNPLIYQFVASHSSPSLPPAAPPSGGAALGTPFDTRLAESFPIGEALDALDFDDV</sequence>
<dbReference type="GO" id="GO:0047372">
    <property type="term" value="F:monoacylglycerol lipase activity"/>
    <property type="evidence" value="ECO:0007669"/>
    <property type="project" value="TreeGrafter"/>
</dbReference>
<organism evidence="2 3">
    <name type="scientific">Schizophyllum amplum</name>
    <dbReference type="NCBI Taxonomy" id="97359"/>
    <lineage>
        <taxon>Eukaryota</taxon>
        <taxon>Fungi</taxon>
        <taxon>Dikarya</taxon>
        <taxon>Basidiomycota</taxon>
        <taxon>Agaricomycotina</taxon>
        <taxon>Agaricomycetes</taxon>
        <taxon>Agaricomycetidae</taxon>
        <taxon>Agaricales</taxon>
        <taxon>Schizophyllaceae</taxon>
        <taxon>Schizophyllum</taxon>
    </lineage>
</organism>
<proteinExistence type="predicted"/>
<name>A0A550BUG0_9AGAR</name>
<feature type="domain" description="AB hydrolase-1" evidence="1">
    <location>
        <begin position="35"/>
        <end position="255"/>
    </location>
</feature>
<reference evidence="2 3" key="1">
    <citation type="journal article" date="2019" name="New Phytol.">
        <title>Comparative genomics reveals unique wood-decay strategies and fruiting body development in the Schizophyllaceae.</title>
        <authorList>
            <person name="Almasi E."/>
            <person name="Sahu N."/>
            <person name="Krizsan K."/>
            <person name="Balint B."/>
            <person name="Kovacs G.M."/>
            <person name="Kiss B."/>
            <person name="Cseklye J."/>
            <person name="Drula E."/>
            <person name="Henrissat B."/>
            <person name="Nagy I."/>
            <person name="Chovatia M."/>
            <person name="Adam C."/>
            <person name="LaButti K."/>
            <person name="Lipzen A."/>
            <person name="Riley R."/>
            <person name="Grigoriev I.V."/>
            <person name="Nagy L.G."/>
        </authorList>
    </citation>
    <scope>NUCLEOTIDE SEQUENCE [LARGE SCALE GENOMIC DNA]</scope>
    <source>
        <strain evidence="2 3">NL-1724</strain>
    </source>
</reference>
<comment type="caution">
    <text evidence="2">The sequence shown here is derived from an EMBL/GenBank/DDBJ whole genome shotgun (WGS) entry which is preliminary data.</text>
</comment>
<dbReference type="Proteomes" id="UP000320762">
    <property type="component" value="Unassembled WGS sequence"/>
</dbReference>
<evidence type="ECO:0000259" key="1">
    <source>
        <dbReference type="Pfam" id="PF00561"/>
    </source>
</evidence>
<dbReference type="GO" id="GO:0016020">
    <property type="term" value="C:membrane"/>
    <property type="evidence" value="ECO:0007669"/>
    <property type="project" value="TreeGrafter"/>
</dbReference>
<evidence type="ECO:0000313" key="2">
    <source>
        <dbReference type="EMBL" id="TRM56175.1"/>
    </source>
</evidence>
<evidence type="ECO:0000313" key="3">
    <source>
        <dbReference type="Proteomes" id="UP000320762"/>
    </source>
</evidence>
<dbReference type="InterPro" id="IPR000073">
    <property type="entry name" value="AB_hydrolase_1"/>
</dbReference>
<dbReference type="EMBL" id="VDMD01000078">
    <property type="protein sequence ID" value="TRM56175.1"/>
    <property type="molecule type" value="Genomic_DNA"/>
</dbReference>
<protein>
    <submittedName>
        <fullName evidence="2">Alpha/Beta hydrolase protein</fullName>
    </submittedName>
</protein>
<dbReference type="Pfam" id="PF00561">
    <property type="entry name" value="Abhydrolase_1"/>
    <property type="match status" value="1"/>
</dbReference>
<dbReference type="InterPro" id="IPR029058">
    <property type="entry name" value="AB_hydrolase_fold"/>
</dbReference>
<gene>
    <name evidence="2" type="ORF">BD626DRAFT_520507</name>
</gene>
<keyword evidence="3" id="KW-1185">Reference proteome</keyword>
<dbReference type="GO" id="GO:0046464">
    <property type="term" value="P:acylglycerol catabolic process"/>
    <property type="evidence" value="ECO:0007669"/>
    <property type="project" value="TreeGrafter"/>
</dbReference>
<dbReference type="PANTHER" id="PTHR43798:SF5">
    <property type="entry name" value="MONOACYLGLYCEROL LIPASE ABHD6"/>
    <property type="match status" value="1"/>
</dbReference>
<dbReference type="OrthoDB" id="19657at2759"/>
<dbReference type="STRING" id="97359.A0A550BUG0"/>
<dbReference type="InterPro" id="IPR050266">
    <property type="entry name" value="AB_hydrolase_sf"/>
</dbReference>
<dbReference type="SUPFAM" id="SSF53474">
    <property type="entry name" value="alpha/beta-Hydrolases"/>
    <property type="match status" value="1"/>
</dbReference>
<dbReference type="Gene3D" id="3.40.50.1820">
    <property type="entry name" value="alpha/beta hydrolase"/>
    <property type="match status" value="1"/>
</dbReference>
<keyword evidence="2" id="KW-0378">Hydrolase</keyword>
<dbReference type="PANTHER" id="PTHR43798">
    <property type="entry name" value="MONOACYLGLYCEROL LIPASE"/>
    <property type="match status" value="1"/>
</dbReference>
<dbReference type="AlphaFoldDB" id="A0A550BUG0"/>